<name>A0A2T6BQA2_9BACL</name>
<feature type="transmembrane region" description="Helical" evidence="7">
    <location>
        <begin position="439"/>
        <end position="457"/>
    </location>
</feature>
<keyword evidence="10" id="KW-1185">Reference proteome</keyword>
<dbReference type="OrthoDB" id="9802377at2"/>
<comment type="caution">
    <text evidence="9">The sequence shown here is derived from an EMBL/GenBank/DDBJ whole genome shotgun (WGS) entry which is preliminary data.</text>
</comment>
<dbReference type="Proteomes" id="UP000244240">
    <property type="component" value="Unassembled WGS sequence"/>
</dbReference>
<evidence type="ECO:0000256" key="6">
    <source>
        <dbReference type="ARBA" id="ARBA00023002"/>
    </source>
</evidence>
<proteinExistence type="predicted"/>
<keyword evidence="7" id="KW-0812">Transmembrane</keyword>
<dbReference type="SUPFAM" id="SSF51395">
    <property type="entry name" value="FMN-linked oxidoreductases"/>
    <property type="match status" value="1"/>
</dbReference>
<dbReference type="GO" id="GO:0004152">
    <property type="term" value="F:dihydroorotate dehydrogenase activity"/>
    <property type="evidence" value="ECO:0007669"/>
    <property type="project" value="TreeGrafter"/>
</dbReference>
<dbReference type="InterPro" id="IPR013785">
    <property type="entry name" value="Aldolase_TIM"/>
</dbReference>
<dbReference type="AlphaFoldDB" id="A0A2T6BQA2"/>
<gene>
    <name evidence="9" type="ORF">C8P63_11898</name>
</gene>
<dbReference type="RefSeq" id="WP_108024906.1">
    <property type="nucleotide sequence ID" value="NZ_QBKR01000018.1"/>
</dbReference>
<evidence type="ECO:0000256" key="7">
    <source>
        <dbReference type="SAM" id="Phobius"/>
    </source>
</evidence>
<feature type="transmembrane region" description="Helical" evidence="7">
    <location>
        <begin position="463"/>
        <end position="482"/>
    </location>
</feature>
<dbReference type="GO" id="GO:0006207">
    <property type="term" value="P:'de novo' pyrimidine nucleobase biosynthetic process"/>
    <property type="evidence" value="ECO:0007669"/>
    <property type="project" value="TreeGrafter"/>
</dbReference>
<sequence length="651" mass="72776">MAEPVRRRGRQIMPDWSYHTLFRPALFRLSDENSRELTLKVMRGLYRLPAGKHLIRWMGHMDPPEEGRVNRLGITFPSPVGITGEVDPNHQGTEPFALFGTGFLDLGVVTDEPVKGTVKKNPRHRALALNHPWVNRGADFLQRRLTEMRGVQTPLTIRLGHRPGAGQEEALRERLALIERFADDLSFFVLEDLEPVNSGDREWTEHVQKLSDACHRQKRPLLLSVTPESPLLRNEKLLPHISCLVDGWVLSDGIRSCSNEFLVGREGDARRAVSALTRLRKFLPDQPVIASGGVHEPMDAIHLLEAGADLVQVNAGLVYAGPGLVKRTNEAVMQWKAGEGKQVVPGSSRRRTTAFLLGSGLTVIALAAWWVAAGMVVLPYDEEWLGMSREQLIMLNDRLLPFMAHDRITLSGTLLSLGILYMMLSFFGMRRGYHWPQRVLSLSALIGFVSLFYFLGHGYPDPLHIWLSASLFPLYWLMKRFAPSSHRPHRSTGWRNTRSWHLSLWGQLSFVSLGAAFCAAGAVISLIGMTDVFVRTDLEFMKTTAEDLQASNHRLLPLIAHDRAGFGGTLLAVGISVMLISLWGFREGERWIWWALALGGLPGFIGTVGVHFAIGYTDFFHLLPAYAGLVLYGTGLICSFSFLHQKGEPTL</sequence>
<protein>
    <submittedName>
        <fullName evidence="9">Dihydroorotate dehydrogenase</fullName>
    </submittedName>
</protein>
<feature type="transmembrane region" description="Helical" evidence="7">
    <location>
        <begin position="620"/>
        <end position="643"/>
    </location>
</feature>
<dbReference type="GO" id="GO:0005737">
    <property type="term" value="C:cytoplasm"/>
    <property type="evidence" value="ECO:0007669"/>
    <property type="project" value="InterPro"/>
</dbReference>
<evidence type="ECO:0000256" key="5">
    <source>
        <dbReference type="ARBA" id="ARBA00022975"/>
    </source>
</evidence>
<evidence type="ECO:0000256" key="1">
    <source>
        <dbReference type="ARBA" id="ARBA00001917"/>
    </source>
</evidence>
<dbReference type="PANTHER" id="PTHR48109:SF4">
    <property type="entry name" value="DIHYDROOROTATE DEHYDROGENASE (QUINONE), MITOCHONDRIAL"/>
    <property type="match status" value="1"/>
</dbReference>
<dbReference type="GO" id="GO:0009220">
    <property type="term" value="P:pyrimidine ribonucleotide biosynthetic process"/>
    <property type="evidence" value="ECO:0007669"/>
    <property type="project" value="TreeGrafter"/>
</dbReference>
<evidence type="ECO:0000256" key="3">
    <source>
        <dbReference type="ARBA" id="ARBA00022630"/>
    </source>
</evidence>
<evidence type="ECO:0000256" key="2">
    <source>
        <dbReference type="ARBA" id="ARBA00004725"/>
    </source>
</evidence>
<dbReference type="InterPro" id="IPR050074">
    <property type="entry name" value="DHO_dehydrogenase"/>
</dbReference>
<accession>A0A2T6BQA2</accession>
<comment type="pathway">
    <text evidence="2">Pyrimidine metabolism; UMP biosynthesis via de novo pathway.</text>
</comment>
<keyword evidence="7" id="KW-0472">Membrane</keyword>
<evidence type="ECO:0000313" key="9">
    <source>
        <dbReference type="EMBL" id="PTX58224.1"/>
    </source>
</evidence>
<dbReference type="PANTHER" id="PTHR48109">
    <property type="entry name" value="DIHYDROOROTATE DEHYDROGENASE (QUINONE), MITOCHONDRIAL-RELATED"/>
    <property type="match status" value="1"/>
</dbReference>
<keyword evidence="4" id="KW-0288">FMN</keyword>
<reference evidence="9 10" key="1">
    <citation type="submission" date="2018-04" db="EMBL/GenBank/DDBJ databases">
        <title>Genomic Encyclopedia of Archaeal and Bacterial Type Strains, Phase II (KMG-II): from individual species to whole genera.</title>
        <authorList>
            <person name="Goeker M."/>
        </authorList>
    </citation>
    <scope>NUCLEOTIDE SEQUENCE [LARGE SCALE GENOMIC DNA]</scope>
    <source>
        <strain evidence="9 10">DSM 45787</strain>
    </source>
</reference>
<feature type="transmembrane region" description="Helical" evidence="7">
    <location>
        <begin position="408"/>
        <end position="427"/>
    </location>
</feature>
<organism evidence="9 10">
    <name type="scientific">Melghirimyces profundicolus</name>
    <dbReference type="NCBI Taxonomy" id="1242148"/>
    <lineage>
        <taxon>Bacteria</taxon>
        <taxon>Bacillati</taxon>
        <taxon>Bacillota</taxon>
        <taxon>Bacilli</taxon>
        <taxon>Bacillales</taxon>
        <taxon>Thermoactinomycetaceae</taxon>
        <taxon>Melghirimyces</taxon>
    </lineage>
</organism>
<dbReference type="InterPro" id="IPR005720">
    <property type="entry name" value="Dihydroorotate_DH_cat"/>
</dbReference>
<feature type="transmembrane region" description="Helical" evidence="7">
    <location>
        <begin position="502"/>
        <end position="527"/>
    </location>
</feature>
<comment type="cofactor">
    <cofactor evidence="1">
        <name>FMN</name>
        <dbReference type="ChEBI" id="CHEBI:58210"/>
    </cofactor>
</comment>
<feature type="transmembrane region" description="Helical" evidence="7">
    <location>
        <begin position="564"/>
        <end position="585"/>
    </location>
</feature>
<keyword evidence="6" id="KW-0560">Oxidoreductase</keyword>
<evidence type="ECO:0000259" key="8">
    <source>
        <dbReference type="Pfam" id="PF01180"/>
    </source>
</evidence>
<feature type="domain" description="Dihydroorotate dehydrogenase catalytic" evidence="8">
    <location>
        <begin position="271"/>
        <end position="330"/>
    </location>
</feature>
<dbReference type="Gene3D" id="3.20.20.70">
    <property type="entry name" value="Aldolase class I"/>
    <property type="match status" value="1"/>
</dbReference>
<dbReference type="EMBL" id="QBKR01000018">
    <property type="protein sequence ID" value="PTX58224.1"/>
    <property type="molecule type" value="Genomic_DNA"/>
</dbReference>
<keyword evidence="3" id="KW-0285">Flavoprotein</keyword>
<keyword evidence="7" id="KW-1133">Transmembrane helix</keyword>
<dbReference type="Pfam" id="PF01180">
    <property type="entry name" value="DHO_dh"/>
    <property type="match status" value="1"/>
</dbReference>
<evidence type="ECO:0000313" key="10">
    <source>
        <dbReference type="Proteomes" id="UP000244240"/>
    </source>
</evidence>
<feature type="transmembrane region" description="Helical" evidence="7">
    <location>
        <begin position="592"/>
        <end position="614"/>
    </location>
</feature>
<evidence type="ECO:0000256" key="4">
    <source>
        <dbReference type="ARBA" id="ARBA00022643"/>
    </source>
</evidence>
<feature type="transmembrane region" description="Helical" evidence="7">
    <location>
        <begin position="354"/>
        <end position="378"/>
    </location>
</feature>
<keyword evidence="5" id="KW-0665">Pyrimidine biosynthesis</keyword>